<dbReference type="InterPro" id="IPR001544">
    <property type="entry name" value="Aminotrans_IV"/>
</dbReference>
<dbReference type="GO" id="GO:0005829">
    <property type="term" value="C:cytosol"/>
    <property type="evidence" value="ECO:0007669"/>
    <property type="project" value="TreeGrafter"/>
</dbReference>
<dbReference type="OrthoDB" id="3199344at2"/>
<name>A0A0F0KRM4_9MICO</name>
<dbReference type="PANTHER" id="PTHR42743:SF11">
    <property type="entry name" value="AMINODEOXYCHORISMATE LYASE"/>
    <property type="match status" value="1"/>
</dbReference>
<dbReference type="InterPro" id="IPR043132">
    <property type="entry name" value="BCAT-like_C"/>
</dbReference>
<dbReference type="GO" id="GO:0008696">
    <property type="term" value="F:4-amino-4-deoxychorismate lyase activity"/>
    <property type="evidence" value="ECO:0007669"/>
    <property type="project" value="UniProtKB-EC"/>
</dbReference>
<dbReference type="EC" id="4.1.3.38" evidence="2"/>
<dbReference type="EMBL" id="JYIT01000076">
    <property type="protein sequence ID" value="KJL23567.1"/>
    <property type="molecule type" value="Genomic_DNA"/>
</dbReference>
<comment type="caution">
    <text evidence="2">The sequence shown here is derived from an EMBL/GenBank/DDBJ whole genome shotgun (WGS) entry which is preliminary data.</text>
</comment>
<sequence>MAAARFALLITPAESTDEERADFSDSFRRIDPGAPALSVGELSTQRGDGIFESIGVVDGHAQEVEAHVQRLAHSAALCELPEPHREQWRQAVAIAAAECGPGEWVIKLILSRGVDHGPAPTAWVTAAPAGDFAAARADGIRVVTLDRGYDSGAAERSPWLLLGAKTLSYAVNMAALREAHRRGADDAIFVTTDGVVLEAPTASLILRFGDRFVTPAPHGGILQGTTQISLFAHLEEQGFTTEYATVPTADLATADQAWLVSSVRLAAPIAAIDDAPLAIDHAFTDGLNAYLLSARD</sequence>
<dbReference type="InterPro" id="IPR050571">
    <property type="entry name" value="Class-IV_PLP-Dep_Aminotrnsfr"/>
</dbReference>
<dbReference type="InterPro" id="IPR036038">
    <property type="entry name" value="Aminotransferase-like"/>
</dbReference>
<protein>
    <submittedName>
        <fullName evidence="2">Aminodeoxychorismate lyase</fullName>
        <ecNumber evidence="2">4.1.3.38</ecNumber>
    </submittedName>
</protein>
<organism evidence="2 3">
    <name type="scientific">Microbacterium azadirachtae</name>
    <dbReference type="NCBI Taxonomy" id="582680"/>
    <lineage>
        <taxon>Bacteria</taxon>
        <taxon>Bacillati</taxon>
        <taxon>Actinomycetota</taxon>
        <taxon>Actinomycetes</taxon>
        <taxon>Micrococcales</taxon>
        <taxon>Microbacteriaceae</taxon>
        <taxon>Microbacterium</taxon>
    </lineage>
</organism>
<accession>A0A0F0KRM4</accession>
<dbReference type="Gene3D" id="3.30.470.10">
    <property type="match status" value="1"/>
</dbReference>
<keyword evidence="2" id="KW-0456">Lyase</keyword>
<dbReference type="RefSeq" id="WP_045250670.1">
    <property type="nucleotide sequence ID" value="NZ_JYIT01000076.1"/>
</dbReference>
<dbReference type="Gene3D" id="3.20.10.10">
    <property type="entry name" value="D-amino Acid Aminotransferase, subunit A, domain 2"/>
    <property type="match status" value="1"/>
</dbReference>
<keyword evidence="3" id="KW-1185">Reference proteome</keyword>
<dbReference type="PANTHER" id="PTHR42743">
    <property type="entry name" value="AMINO-ACID AMINOTRANSFERASE"/>
    <property type="match status" value="1"/>
</dbReference>
<evidence type="ECO:0000313" key="3">
    <source>
        <dbReference type="Proteomes" id="UP000033448"/>
    </source>
</evidence>
<dbReference type="InterPro" id="IPR043131">
    <property type="entry name" value="BCAT-like_N"/>
</dbReference>
<dbReference type="SUPFAM" id="SSF56752">
    <property type="entry name" value="D-aminoacid aminotransferase-like PLP-dependent enzymes"/>
    <property type="match status" value="1"/>
</dbReference>
<evidence type="ECO:0000256" key="1">
    <source>
        <dbReference type="ARBA" id="ARBA00009320"/>
    </source>
</evidence>
<reference evidence="2 3" key="1">
    <citation type="submission" date="2015-02" db="EMBL/GenBank/DDBJ databases">
        <title>Draft genome sequences of ten Microbacterium spp. with emphasis on heavy metal contaminated environments.</title>
        <authorList>
            <person name="Corretto E."/>
        </authorList>
    </citation>
    <scope>NUCLEOTIDE SEQUENCE [LARGE SCALE GENOMIC DNA]</scope>
    <source>
        <strain evidence="2 3">DSM 23848</strain>
    </source>
</reference>
<comment type="similarity">
    <text evidence="1">Belongs to the class-IV pyridoxal-phosphate-dependent aminotransferase family.</text>
</comment>
<gene>
    <name evidence="2" type="primary">pabC</name>
    <name evidence="2" type="ORF">RL72_01989</name>
</gene>
<proteinExistence type="inferred from homology"/>
<dbReference type="Pfam" id="PF01063">
    <property type="entry name" value="Aminotran_4"/>
    <property type="match status" value="1"/>
</dbReference>
<evidence type="ECO:0000313" key="2">
    <source>
        <dbReference type="EMBL" id="KJL23567.1"/>
    </source>
</evidence>
<dbReference type="Proteomes" id="UP000033448">
    <property type="component" value="Unassembled WGS sequence"/>
</dbReference>
<dbReference type="NCBIfam" id="NF005886">
    <property type="entry name" value="PRK07849.1-1"/>
    <property type="match status" value="1"/>
</dbReference>
<dbReference type="AlphaFoldDB" id="A0A0F0KRM4"/>
<dbReference type="GO" id="GO:0046394">
    <property type="term" value="P:carboxylic acid biosynthetic process"/>
    <property type="evidence" value="ECO:0007669"/>
    <property type="project" value="UniProtKB-ARBA"/>
</dbReference>
<dbReference type="PATRIC" id="fig|582680.7.peg.2033"/>